<evidence type="ECO:0000313" key="5">
    <source>
        <dbReference type="Proteomes" id="UP000235347"/>
    </source>
</evidence>
<comment type="subcellular location">
    <subcellularLocation>
        <location evidence="2">Cell outer membrane</location>
    </subcellularLocation>
</comment>
<dbReference type="InterPro" id="IPR002446">
    <property type="entry name" value="Lipocalin_bac"/>
</dbReference>
<dbReference type="PRINTS" id="PR01171">
    <property type="entry name" value="BCTLIPOCALIN"/>
</dbReference>
<proteinExistence type="inferred from homology"/>
<keyword evidence="2" id="KW-0472">Membrane</keyword>
<keyword evidence="2" id="KW-0449">Lipoprotein</keyword>
<evidence type="ECO:0000256" key="1">
    <source>
        <dbReference type="ARBA" id="ARBA00006889"/>
    </source>
</evidence>
<dbReference type="GO" id="GO:0009279">
    <property type="term" value="C:cell outer membrane"/>
    <property type="evidence" value="ECO:0007669"/>
    <property type="project" value="UniProtKB-SubCell"/>
</dbReference>
<dbReference type="InterPro" id="IPR012674">
    <property type="entry name" value="Calycin"/>
</dbReference>
<dbReference type="Gene3D" id="2.40.128.20">
    <property type="match status" value="1"/>
</dbReference>
<dbReference type="InterPro" id="IPR000566">
    <property type="entry name" value="Lipocln_cytosolic_FA-bd_dom"/>
</dbReference>
<protein>
    <recommendedName>
        <fullName evidence="2">Outer membrane lipoprotein Blc</fullName>
    </recommendedName>
</protein>
<dbReference type="Pfam" id="PF08212">
    <property type="entry name" value="Lipocalin_2"/>
    <property type="match status" value="1"/>
</dbReference>
<dbReference type="PANTHER" id="PTHR10612:SF34">
    <property type="entry name" value="APOLIPOPROTEIN D"/>
    <property type="match status" value="1"/>
</dbReference>
<comment type="function">
    <text evidence="2">Involved in the storage or transport of lipids necessary for membrane maintenance under stressful conditions. Displays a binding preference for lysophospholipids.</text>
</comment>
<keyword evidence="2" id="KW-0446">Lipid-binding</keyword>
<dbReference type="GO" id="GO:0006950">
    <property type="term" value="P:response to stress"/>
    <property type="evidence" value="ECO:0007669"/>
    <property type="project" value="UniProtKB-ARBA"/>
</dbReference>
<sequence>MLACLAAVTASACTQTPPNPNPRANVPLQTVPIDLPRYMGRWYIIAHIPYFAERGFVGSYAQWSLRSDGKIDDRFVGHKKRFDTPPAEYHFVDTIVPGSGNAQWRVRLFWPIYVTQLTVYVDPDYRYTILGYPDKSLGWIFARSPEISDDVYRSLLARMDAMGYDTSRVRRVPQLPSQVGRPGFESPGGND</sequence>
<reference evidence="4 5" key="1">
    <citation type="submission" date="2018-01" db="EMBL/GenBank/DDBJ databases">
        <title>Whole genome analyses suggest that Burkholderia sensu lato contains two further novel genera in the rhizoxinica-symbiotica group Mycetohabitans gen. nov., and Trinickia gen. nov.: implications for the evolution of diazotrophy and nodulation in the Burkholderiaceae.</title>
        <authorList>
            <person name="Estrada-de los Santos P."/>
            <person name="Palmer M."/>
            <person name="Chavez-Ramirez B."/>
            <person name="Beukes C."/>
            <person name="Steenkamp E.T."/>
            <person name="Hirsch A.M."/>
            <person name="Manyaka P."/>
            <person name="Maluk M."/>
            <person name="Lafos M."/>
            <person name="Crook M."/>
            <person name="Gross E."/>
            <person name="Simon M.F."/>
            <person name="Bueno dos Reis Junior F."/>
            <person name="Poole P.S."/>
            <person name="Venter S.N."/>
            <person name="James E.K."/>
        </authorList>
    </citation>
    <scope>NUCLEOTIDE SEQUENCE [LARGE SCALE GENOMIC DNA]</scope>
    <source>
        <strain evidence="4 5">GP25-8</strain>
    </source>
</reference>
<organism evidence="4 5">
    <name type="scientific">Trinickia soli</name>
    <dbReference type="NCBI Taxonomy" id="380675"/>
    <lineage>
        <taxon>Bacteria</taxon>
        <taxon>Pseudomonadati</taxon>
        <taxon>Pseudomonadota</taxon>
        <taxon>Betaproteobacteria</taxon>
        <taxon>Burkholderiales</taxon>
        <taxon>Burkholderiaceae</taxon>
        <taxon>Trinickia</taxon>
    </lineage>
</organism>
<gene>
    <name evidence="4" type="ORF">C0Z19_11305</name>
</gene>
<name>A0A2N7W692_9BURK</name>
<dbReference type="GO" id="GO:0008289">
    <property type="term" value="F:lipid binding"/>
    <property type="evidence" value="ECO:0007669"/>
    <property type="project" value="UniProtKB-UniRule"/>
</dbReference>
<dbReference type="RefSeq" id="WP_102609915.1">
    <property type="nucleotide sequence ID" value="NZ_CADIKD010000002.1"/>
</dbReference>
<comment type="subunit">
    <text evidence="2">Homodimer.</text>
</comment>
<dbReference type="EMBL" id="PNYB01000008">
    <property type="protein sequence ID" value="PMS24913.1"/>
    <property type="molecule type" value="Genomic_DNA"/>
</dbReference>
<dbReference type="InterPro" id="IPR022271">
    <property type="entry name" value="Lipocalin_ApoD"/>
</dbReference>
<comment type="similarity">
    <text evidence="1 2">Belongs to the calycin superfamily. Lipocalin family.</text>
</comment>
<comment type="caution">
    <text evidence="4">The sequence shown here is derived from an EMBL/GenBank/DDBJ whole genome shotgun (WGS) entry which is preliminary data.</text>
</comment>
<keyword evidence="5" id="KW-1185">Reference proteome</keyword>
<dbReference type="AlphaFoldDB" id="A0A2N7W692"/>
<evidence type="ECO:0000313" key="4">
    <source>
        <dbReference type="EMBL" id="PMS24913.1"/>
    </source>
</evidence>
<dbReference type="InterPro" id="IPR047202">
    <property type="entry name" value="Lipocalin_Blc-like_dom"/>
</dbReference>
<evidence type="ECO:0000259" key="3">
    <source>
        <dbReference type="Pfam" id="PF08212"/>
    </source>
</evidence>
<feature type="domain" description="Lipocalin/cytosolic fatty-acid binding" evidence="3">
    <location>
        <begin position="33"/>
        <end position="174"/>
    </location>
</feature>
<accession>A0A2N7W692</accession>
<dbReference type="Proteomes" id="UP000235347">
    <property type="component" value="Unassembled WGS sequence"/>
</dbReference>
<dbReference type="SUPFAM" id="SSF50814">
    <property type="entry name" value="Lipocalins"/>
    <property type="match status" value="1"/>
</dbReference>
<keyword evidence="2" id="KW-0998">Cell outer membrane</keyword>
<dbReference type="PANTHER" id="PTHR10612">
    <property type="entry name" value="APOLIPOPROTEIN D"/>
    <property type="match status" value="1"/>
</dbReference>
<evidence type="ECO:0000256" key="2">
    <source>
        <dbReference type="PIRNR" id="PIRNR036893"/>
    </source>
</evidence>
<dbReference type="CDD" id="cd19438">
    <property type="entry name" value="lipocalin_Blc-like"/>
    <property type="match status" value="1"/>
</dbReference>
<dbReference type="PIRSF" id="PIRSF036893">
    <property type="entry name" value="Lipocalin_ApoD"/>
    <property type="match status" value="1"/>
</dbReference>